<dbReference type="CTD" id="20195908"/>
<accession>T1EH58</accession>
<dbReference type="AlphaFoldDB" id="T1EH58"/>
<evidence type="ECO:0000256" key="12">
    <source>
        <dbReference type="SAM" id="MobiDB-lite"/>
    </source>
</evidence>
<keyword evidence="8 10" id="KW-0539">Nucleus</keyword>
<evidence type="ECO:0000259" key="13">
    <source>
        <dbReference type="PROSITE" id="PS50071"/>
    </source>
</evidence>
<dbReference type="SUPFAM" id="SSF46689">
    <property type="entry name" value="Homeodomain-like"/>
    <property type="match status" value="1"/>
</dbReference>
<dbReference type="InterPro" id="IPR017970">
    <property type="entry name" value="Homeobox_CS"/>
</dbReference>
<dbReference type="GO" id="GO:0005634">
    <property type="term" value="C:nucleus"/>
    <property type="evidence" value="ECO:0007669"/>
    <property type="project" value="UniProtKB-SubCell"/>
</dbReference>
<dbReference type="EMBL" id="AMQM01008355">
    <property type="status" value="NOT_ANNOTATED_CDS"/>
    <property type="molecule type" value="Genomic_DNA"/>
</dbReference>
<dbReference type="PROSITE" id="PS50071">
    <property type="entry name" value="HOMEOBOX_2"/>
    <property type="match status" value="1"/>
</dbReference>
<keyword evidence="7 10" id="KW-0371">Homeobox</keyword>
<keyword evidence="5" id="KW-0862">Zinc</keyword>
<dbReference type="EnsemblMetazoa" id="HelroT125426">
    <property type="protein sequence ID" value="HelroP125426"/>
    <property type="gene ID" value="HelroG125426"/>
</dbReference>
<evidence type="ECO:0000256" key="11">
    <source>
        <dbReference type="RuleBase" id="RU000682"/>
    </source>
</evidence>
<evidence type="ECO:0000256" key="8">
    <source>
        <dbReference type="ARBA" id="ARBA00023242"/>
    </source>
</evidence>
<dbReference type="SMART" id="SM00389">
    <property type="entry name" value="HOX"/>
    <property type="match status" value="1"/>
</dbReference>
<dbReference type="eggNOG" id="KOG1146">
    <property type="taxonomic scope" value="Eukaryota"/>
</dbReference>
<dbReference type="STRING" id="6412.T1EH58"/>
<dbReference type="InterPro" id="IPR013087">
    <property type="entry name" value="Znf_C2H2_type"/>
</dbReference>
<dbReference type="InParanoid" id="T1EH58"/>
<evidence type="ECO:0000256" key="10">
    <source>
        <dbReference type="PROSITE-ProRule" id="PRU00108"/>
    </source>
</evidence>
<gene>
    <name evidence="16" type="primary">20195908</name>
    <name evidence="15" type="ORF">HELRODRAFT_125426</name>
</gene>
<dbReference type="Proteomes" id="UP000015101">
    <property type="component" value="Unassembled WGS sequence"/>
</dbReference>
<dbReference type="CDD" id="cd00086">
    <property type="entry name" value="homeodomain"/>
    <property type="match status" value="1"/>
</dbReference>
<keyword evidence="4 9" id="KW-0863">Zinc-finger</keyword>
<feature type="compositionally biased region" description="Polar residues" evidence="12">
    <location>
        <begin position="66"/>
        <end position="90"/>
    </location>
</feature>
<evidence type="ECO:0000256" key="1">
    <source>
        <dbReference type="ARBA" id="ARBA00004123"/>
    </source>
</evidence>
<dbReference type="Pfam" id="PF00046">
    <property type="entry name" value="Homeodomain"/>
    <property type="match status" value="1"/>
</dbReference>
<feature type="domain" description="Homeobox" evidence="13">
    <location>
        <begin position="4"/>
        <end position="64"/>
    </location>
</feature>
<evidence type="ECO:0008006" key="18">
    <source>
        <dbReference type="Google" id="ProtNLM"/>
    </source>
</evidence>
<dbReference type="PROSITE" id="PS50157">
    <property type="entry name" value="ZINC_FINGER_C2H2_2"/>
    <property type="match status" value="1"/>
</dbReference>
<dbReference type="GO" id="GO:0003677">
    <property type="term" value="F:DNA binding"/>
    <property type="evidence" value="ECO:0007669"/>
    <property type="project" value="UniProtKB-UniRule"/>
</dbReference>
<evidence type="ECO:0000256" key="4">
    <source>
        <dbReference type="ARBA" id="ARBA00022771"/>
    </source>
</evidence>
<dbReference type="RefSeq" id="XP_009031710.1">
    <property type="nucleotide sequence ID" value="XM_009033462.1"/>
</dbReference>
<protein>
    <recommendedName>
        <fullName evidence="18">Homeobox domain-containing protein</fullName>
    </recommendedName>
</protein>
<dbReference type="PROSITE" id="PS00028">
    <property type="entry name" value="ZINC_FINGER_C2H2_1"/>
    <property type="match status" value="1"/>
</dbReference>
<name>T1EH58_HELRO</name>
<keyword evidence="2" id="KW-0479">Metal-binding</keyword>
<dbReference type="PANTHER" id="PTHR45891:SF3">
    <property type="entry name" value="ZINC FINGER PROTEIN 2"/>
    <property type="match status" value="1"/>
</dbReference>
<evidence type="ECO:0000313" key="16">
    <source>
        <dbReference type="EnsemblMetazoa" id="HelroP125426"/>
    </source>
</evidence>
<dbReference type="PANTHER" id="PTHR45891">
    <property type="entry name" value="ZINC FINGER HOMEOBOX PROTEIN"/>
    <property type="match status" value="1"/>
</dbReference>
<dbReference type="InterPro" id="IPR009057">
    <property type="entry name" value="Homeodomain-like_sf"/>
</dbReference>
<dbReference type="EMBL" id="KB097761">
    <property type="protein sequence ID" value="ESN90236.1"/>
    <property type="molecule type" value="Genomic_DNA"/>
</dbReference>
<dbReference type="HOGENOM" id="CLU_1998215_0_0_1"/>
<evidence type="ECO:0000256" key="3">
    <source>
        <dbReference type="ARBA" id="ARBA00022737"/>
    </source>
</evidence>
<dbReference type="GO" id="GO:0008270">
    <property type="term" value="F:zinc ion binding"/>
    <property type="evidence" value="ECO:0007669"/>
    <property type="project" value="UniProtKB-KW"/>
</dbReference>
<organism evidence="16 17">
    <name type="scientific">Helobdella robusta</name>
    <name type="common">Californian leech</name>
    <dbReference type="NCBI Taxonomy" id="6412"/>
    <lineage>
        <taxon>Eukaryota</taxon>
        <taxon>Metazoa</taxon>
        <taxon>Spiralia</taxon>
        <taxon>Lophotrochozoa</taxon>
        <taxon>Annelida</taxon>
        <taxon>Clitellata</taxon>
        <taxon>Hirudinea</taxon>
        <taxon>Rhynchobdellida</taxon>
        <taxon>Glossiphoniidae</taxon>
        <taxon>Helobdella</taxon>
    </lineage>
</organism>
<evidence type="ECO:0000256" key="9">
    <source>
        <dbReference type="PROSITE-ProRule" id="PRU00042"/>
    </source>
</evidence>
<dbReference type="GO" id="GO:0000981">
    <property type="term" value="F:DNA-binding transcription factor activity, RNA polymerase II-specific"/>
    <property type="evidence" value="ECO:0007669"/>
    <property type="project" value="InterPro"/>
</dbReference>
<evidence type="ECO:0000313" key="17">
    <source>
        <dbReference type="Proteomes" id="UP000015101"/>
    </source>
</evidence>
<reference evidence="17" key="1">
    <citation type="submission" date="2012-12" db="EMBL/GenBank/DDBJ databases">
        <authorList>
            <person name="Hellsten U."/>
            <person name="Grimwood J."/>
            <person name="Chapman J.A."/>
            <person name="Shapiro H."/>
            <person name="Aerts A."/>
            <person name="Otillar R.P."/>
            <person name="Terry A.Y."/>
            <person name="Boore J.L."/>
            <person name="Simakov O."/>
            <person name="Marletaz F."/>
            <person name="Cho S.-J."/>
            <person name="Edsinger-Gonzales E."/>
            <person name="Havlak P."/>
            <person name="Kuo D.-H."/>
            <person name="Larsson T."/>
            <person name="Lv J."/>
            <person name="Arendt D."/>
            <person name="Savage R."/>
            <person name="Osoegawa K."/>
            <person name="de Jong P."/>
            <person name="Lindberg D.R."/>
            <person name="Seaver E.C."/>
            <person name="Weisblat D.A."/>
            <person name="Putnam N.H."/>
            <person name="Grigoriev I.V."/>
            <person name="Rokhsar D.S."/>
        </authorList>
    </citation>
    <scope>NUCLEOTIDE SEQUENCE</scope>
</reference>
<dbReference type="GeneID" id="20195908"/>
<feature type="DNA-binding region" description="Homeobox" evidence="10">
    <location>
        <begin position="6"/>
        <end position="65"/>
    </location>
</feature>
<dbReference type="FunFam" id="1.10.10.60:FF:000080">
    <property type="entry name" value="Zinc finger homeobox protein 2"/>
    <property type="match status" value="1"/>
</dbReference>
<reference evidence="15 17" key="2">
    <citation type="journal article" date="2013" name="Nature">
        <title>Insights into bilaterian evolution from three spiralian genomes.</title>
        <authorList>
            <person name="Simakov O."/>
            <person name="Marletaz F."/>
            <person name="Cho S.J."/>
            <person name="Edsinger-Gonzales E."/>
            <person name="Havlak P."/>
            <person name="Hellsten U."/>
            <person name="Kuo D.H."/>
            <person name="Larsson T."/>
            <person name="Lv J."/>
            <person name="Arendt D."/>
            <person name="Savage R."/>
            <person name="Osoegawa K."/>
            <person name="de Jong P."/>
            <person name="Grimwood J."/>
            <person name="Chapman J.A."/>
            <person name="Shapiro H."/>
            <person name="Aerts A."/>
            <person name="Otillar R.P."/>
            <person name="Terry A.Y."/>
            <person name="Boore J.L."/>
            <person name="Grigoriev I.V."/>
            <person name="Lindberg D.R."/>
            <person name="Seaver E.C."/>
            <person name="Weisblat D.A."/>
            <person name="Putnam N.H."/>
            <person name="Rokhsar D.S."/>
        </authorList>
    </citation>
    <scope>NUCLEOTIDE SEQUENCE</scope>
</reference>
<keyword evidence="6 10" id="KW-0238">DNA-binding</keyword>
<comment type="subcellular location">
    <subcellularLocation>
        <location evidence="1 10 11">Nucleus</location>
    </subcellularLocation>
</comment>
<dbReference type="OrthoDB" id="6417226at2759"/>
<evidence type="ECO:0000256" key="7">
    <source>
        <dbReference type="ARBA" id="ARBA00023155"/>
    </source>
</evidence>
<dbReference type="InterPro" id="IPR001356">
    <property type="entry name" value="HD"/>
</dbReference>
<evidence type="ECO:0000256" key="2">
    <source>
        <dbReference type="ARBA" id="ARBA00022723"/>
    </source>
</evidence>
<evidence type="ECO:0000313" key="15">
    <source>
        <dbReference type="EMBL" id="ESN90236.1"/>
    </source>
</evidence>
<evidence type="ECO:0000256" key="6">
    <source>
        <dbReference type="ARBA" id="ARBA00023125"/>
    </source>
</evidence>
<keyword evidence="17" id="KW-1185">Reference proteome</keyword>
<evidence type="ECO:0000256" key="5">
    <source>
        <dbReference type="ARBA" id="ARBA00022833"/>
    </source>
</evidence>
<dbReference type="KEGG" id="hro:HELRODRAFT_125426"/>
<feature type="region of interest" description="Disordered" evidence="12">
    <location>
        <begin position="61"/>
        <end position="90"/>
    </location>
</feature>
<reference evidence="16" key="3">
    <citation type="submission" date="2015-06" db="UniProtKB">
        <authorList>
            <consortium name="EnsemblMetazoa"/>
        </authorList>
    </citation>
    <scope>IDENTIFICATION</scope>
</reference>
<dbReference type="Gene3D" id="1.10.10.60">
    <property type="entry name" value="Homeodomain-like"/>
    <property type="match status" value="1"/>
</dbReference>
<dbReference type="PROSITE" id="PS00027">
    <property type="entry name" value="HOMEOBOX_1"/>
    <property type="match status" value="1"/>
</dbReference>
<dbReference type="InterPro" id="IPR051968">
    <property type="entry name" value="ZnFinger_Homeobox_TR"/>
</dbReference>
<feature type="domain" description="C2H2-type" evidence="14">
    <location>
        <begin position="94"/>
        <end position="125"/>
    </location>
</feature>
<sequence>SSNHGKRANRTHFTDQQIKILQEHFEINAYPKDEELEMLSGLLDLSPRVIIVWFQNARQKARKSYENQPQNSHNSENGPHHGSSNESGQPTLKYQCQVCSANFERYYELIKHQRMQCHKDHSAKQ</sequence>
<proteinExistence type="predicted"/>
<keyword evidence="3" id="KW-0677">Repeat</keyword>
<evidence type="ECO:0000259" key="14">
    <source>
        <dbReference type="PROSITE" id="PS50157"/>
    </source>
</evidence>